<comment type="caution">
    <text evidence="1">The sequence shown here is derived from an EMBL/GenBank/DDBJ whole genome shotgun (WGS) entry which is preliminary data.</text>
</comment>
<dbReference type="Proteomes" id="UP001212841">
    <property type="component" value="Unassembled WGS sequence"/>
</dbReference>
<sequence length="100" mass="10935">MPTDITFEHTPRSLVSTPLDLSSAPKELEFWAVLDPDRFNGLNLDSETVRNPPLKALASSKPGEPTTPAAALLAVLEFDPKVRDSVTVPVLESGRRVIER</sequence>
<protein>
    <submittedName>
        <fullName evidence="1">Uncharacterized protein</fullName>
    </submittedName>
</protein>
<reference evidence="1" key="1">
    <citation type="submission" date="2020-05" db="EMBL/GenBank/DDBJ databases">
        <title>Phylogenomic resolution of chytrid fungi.</title>
        <authorList>
            <person name="Stajich J.E."/>
            <person name="Amses K."/>
            <person name="Simmons R."/>
            <person name="Seto K."/>
            <person name="Myers J."/>
            <person name="Bonds A."/>
            <person name="Quandt C.A."/>
            <person name="Barry K."/>
            <person name="Liu P."/>
            <person name="Grigoriev I."/>
            <person name="Longcore J.E."/>
            <person name="James T.Y."/>
        </authorList>
    </citation>
    <scope>NUCLEOTIDE SEQUENCE</scope>
    <source>
        <strain evidence="1">JEL0318</strain>
    </source>
</reference>
<accession>A0AAD5RZD6</accession>
<dbReference type="AlphaFoldDB" id="A0AAD5RZD6"/>
<keyword evidence="2" id="KW-1185">Reference proteome</keyword>
<feature type="non-terminal residue" evidence="1">
    <location>
        <position position="100"/>
    </location>
</feature>
<dbReference type="EMBL" id="JADGJD010003004">
    <property type="protein sequence ID" value="KAJ3026435.1"/>
    <property type="molecule type" value="Genomic_DNA"/>
</dbReference>
<evidence type="ECO:0000313" key="2">
    <source>
        <dbReference type="Proteomes" id="UP001212841"/>
    </source>
</evidence>
<name>A0AAD5RZD6_9FUNG</name>
<organism evidence="1 2">
    <name type="scientific">Rhizophlyctis rosea</name>
    <dbReference type="NCBI Taxonomy" id="64517"/>
    <lineage>
        <taxon>Eukaryota</taxon>
        <taxon>Fungi</taxon>
        <taxon>Fungi incertae sedis</taxon>
        <taxon>Chytridiomycota</taxon>
        <taxon>Chytridiomycota incertae sedis</taxon>
        <taxon>Chytridiomycetes</taxon>
        <taxon>Rhizophlyctidales</taxon>
        <taxon>Rhizophlyctidaceae</taxon>
        <taxon>Rhizophlyctis</taxon>
    </lineage>
</organism>
<proteinExistence type="predicted"/>
<evidence type="ECO:0000313" key="1">
    <source>
        <dbReference type="EMBL" id="KAJ3026435.1"/>
    </source>
</evidence>
<gene>
    <name evidence="1" type="ORF">HK097_006447</name>
</gene>